<dbReference type="OrthoDB" id="1357430at2"/>
<dbReference type="Pfam" id="PF13174">
    <property type="entry name" value="TPR_6"/>
    <property type="match status" value="1"/>
</dbReference>
<dbReference type="KEGG" id="kan:IMCC3317_12550"/>
<evidence type="ECO:0000256" key="1">
    <source>
        <dbReference type="PROSITE-ProRule" id="PRU00339"/>
    </source>
</evidence>
<evidence type="ECO:0000313" key="4">
    <source>
        <dbReference type="Proteomes" id="UP000464657"/>
    </source>
</evidence>
<protein>
    <recommendedName>
        <fullName evidence="5">Tetratricopeptide repeat protein</fullName>
    </recommendedName>
</protein>
<gene>
    <name evidence="3" type="ORF">IMCC3317_12550</name>
</gene>
<reference evidence="3 4" key="1">
    <citation type="journal article" date="2013" name="Int. J. Syst. Evol. Microbiol.">
        <title>Kordia antarctica sp. nov., isolated from Antarctic seawater.</title>
        <authorList>
            <person name="Baek K."/>
            <person name="Choi A."/>
            <person name="Kang I."/>
            <person name="Lee K."/>
            <person name="Cho J.C."/>
        </authorList>
    </citation>
    <scope>NUCLEOTIDE SEQUENCE [LARGE SCALE GENOMIC DNA]</scope>
    <source>
        <strain evidence="3 4">IMCC3317</strain>
    </source>
</reference>
<organism evidence="3 4">
    <name type="scientific">Kordia antarctica</name>
    <dbReference type="NCBI Taxonomy" id="1218801"/>
    <lineage>
        <taxon>Bacteria</taxon>
        <taxon>Pseudomonadati</taxon>
        <taxon>Bacteroidota</taxon>
        <taxon>Flavobacteriia</taxon>
        <taxon>Flavobacteriales</taxon>
        <taxon>Flavobacteriaceae</taxon>
        <taxon>Kordia</taxon>
    </lineage>
</organism>
<keyword evidence="2" id="KW-0812">Transmembrane</keyword>
<dbReference type="Gene3D" id="1.25.40.10">
    <property type="entry name" value="Tetratricopeptide repeat domain"/>
    <property type="match status" value="1"/>
</dbReference>
<dbReference type="RefSeq" id="WP_160128619.1">
    <property type="nucleotide sequence ID" value="NZ_CP019288.1"/>
</dbReference>
<evidence type="ECO:0000313" key="3">
    <source>
        <dbReference type="EMBL" id="QHI35907.1"/>
    </source>
</evidence>
<keyword evidence="2" id="KW-0472">Membrane</keyword>
<feature type="repeat" description="TPR" evidence="1">
    <location>
        <begin position="189"/>
        <end position="222"/>
    </location>
</feature>
<dbReference type="InterPro" id="IPR011990">
    <property type="entry name" value="TPR-like_helical_dom_sf"/>
</dbReference>
<dbReference type="PROSITE" id="PS50005">
    <property type="entry name" value="TPR"/>
    <property type="match status" value="1"/>
</dbReference>
<sequence length="271" mass="31582">MAIELTEQLLAQIDAYLQGKLTLIESEAFEKRLQQEPDLQEEVRLQQQLFDTLGAEKWHSIQRTKNKERLAELKSKLRSKEYQELSENIRNAETVYFNEQSSSKSFKKYYRYFAIAGMIVLFCGIYFSQLNTSYSSYYESNVDWSTLTSFAEKGELNTFSKGELAFKKEDYKTAAEQFSMVETSYELYAHSLLRLGASYDKLDENDKAIAAFQKLASVDDSYEASKGYWYEALLHLKNDDKEKAIIALKKSAELKDNFKYREAKVLLRKLE</sequence>
<accession>A0A7L4ZHF9</accession>
<keyword evidence="4" id="KW-1185">Reference proteome</keyword>
<dbReference type="InterPro" id="IPR019734">
    <property type="entry name" value="TPR_rpt"/>
</dbReference>
<evidence type="ECO:0000256" key="2">
    <source>
        <dbReference type="SAM" id="Phobius"/>
    </source>
</evidence>
<keyword evidence="1" id="KW-0802">TPR repeat</keyword>
<dbReference type="AlphaFoldDB" id="A0A7L4ZHF9"/>
<dbReference type="EMBL" id="CP019288">
    <property type="protein sequence ID" value="QHI35907.1"/>
    <property type="molecule type" value="Genomic_DNA"/>
</dbReference>
<dbReference type="SMART" id="SM00028">
    <property type="entry name" value="TPR"/>
    <property type="match status" value="2"/>
</dbReference>
<keyword evidence="2" id="KW-1133">Transmembrane helix</keyword>
<dbReference type="Proteomes" id="UP000464657">
    <property type="component" value="Chromosome"/>
</dbReference>
<name>A0A7L4ZHF9_9FLAO</name>
<evidence type="ECO:0008006" key="5">
    <source>
        <dbReference type="Google" id="ProtNLM"/>
    </source>
</evidence>
<feature type="transmembrane region" description="Helical" evidence="2">
    <location>
        <begin position="109"/>
        <end position="127"/>
    </location>
</feature>
<proteinExistence type="predicted"/>
<dbReference type="SUPFAM" id="SSF48452">
    <property type="entry name" value="TPR-like"/>
    <property type="match status" value="1"/>
</dbReference>